<evidence type="ECO:0000259" key="3">
    <source>
        <dbReference type="Pfam" id="PF06808"/>
    </source>
</evidence>
<keyword evidence="5" id="KW-1185">Reference proteome</keyword>
<keyword evidence="1" id="KW-0813">Transport</keyword>
<feature type="transmembrane region" description="Helical" evidence="2">
    <location>
        <begin position="489"/>
        <end position="518"/>
    </location>
</feature>
<feature type="transmembrane region" description="Helical" evidence="2">
    <location>
        <begin position="556"/>
        <end position="579"/>
    </location>
</feature>
<protein>
    <submittedName>
        <fullName evidence="4">TRAP transporter fused permease subunit</fullName>
    </submittedName>
</protein>
<organism evidence="4 5">
    <name type="scientific">Chelativorans salis</name>
    <dbReference type="NCBI Taxonomy" id="2978478"/>
    <lineage>
        <taxon>Bacteria</taxon>
        <taxon>Pseudomonadati</taxon>
        <taxon>Pseudomonadota</taxon>
        <taxon>Alphaproteobacteria</taxon>
        <taxon>Hyphomicrobiales</taxon>
        <taxon>Phyllobacteriaceae</taxon>
        <taxon>Chelativorans</taxon>
    </lineage>
</organism>
<dbReference type="RefSeq" id="WP_260907384.1">
    <property type="nucleotide sequence ID" value="NZ_JAOCZP010000014.1"/>
</dbReference>
<feature type="transmembrane region" description="Helical" evidence="2">
    <location>
        <begin position="366"/>
        <end position="384"/>
    </location>
</feature>
<feature type="domain" description="TRAP C4-dicarboxylate transport system permease DctM subunit" evidence="3">
    <location>
        <begin position="114"/>
        <end position="550"/>
    </location>
</feature>
<keyword evidence="2" id="KW-1133">Transmembrane helix</keyword>
<feature type="transmembrane region" description="Helical" evidence="2">
    <location>
        <begin position="464"/>
        <end position="483"/>
    </location>
</feature>
<name>A0ABT2LWD8_9HYPH</name>
<feature type="transmembrane region" description="Helical" evidence="2">
    <location>
        <begin position="73"/>
        <end position="92"/>
    </location>
</feature>
<comment type="function">
    <text evidence="1">Part of the tripartite ATP-independent periplasmic (TRAP) transport system.</text>
</comment>
<comment type="caution">
    <text evidence="4">The sequence shown here is derived from an EMBL/GenBank/DDBJ whole genome shotgun (WGS) entry which is preliminary data.</text>
</comment>
<feature type="transmembrane region" description="Helical" evidence="2">
    <location>
        <begin position="530"/>
        <end position="550"/>
    </location>
</feature>
<dbReference type="Proteomes" id="UP001320831">
    <property type="component" value="Unassembled WGS sequence"/>
</dbReference>
<keyword evidence="1" id="KW-1003">Cell membrane</keyword>
<feature type="transmembrane region" description="Helical" evidence="2">
    <location>
        <begin position="434"/>
        <end position="457"/>
    </location>
</feature>
<accession>A0ABT2LWD8</accession>
<dbReference type="Pfam" id="PF06808">
    <property type="entry name" value="DctM"/>
    <property type="match status" value="1"/>
</dbReference>
<sequence length="638" mass="66314">MTPGLPPGIWRPIVGALSVCLTLTAVAWSLNLPRSFGMAFYPQQFMAVVLAFALPIVFLMLPGQRGATREVAPWYDCLLALAAFAAVAYVALRYPQVVNFIFSRPPSAYVPGLVIILLLLEALRRTTGWALVIIIAVFLAYAMFGDHVPGRLSGRAQDWRMLAGYMAFDSNGILGIPMAVAATVVVAFILFGNLLSITGGSRFFTDASLLLMGRFRGGSMKIAVLASGLFGSISGSAVANVTATGIVTIPMIKRDGYPAHKAGAIEAVASTGGQLMPPVMGAAAFLMAEFLQISYAQVALAALVPALLYYVALFIQADLEAARLGIAPVPKSAIPPVGPVLAGLHFVLAFVVLIGALFSLRWQPERSALAAALTVVATSLLFGYQGARPSIGRLLSSFEQTGRAVVEIIVISAAAGLVIGVLNVTGLSFNLTYALVQIGGGSAPVLLVLSAVVCIVLGMGLPTLGVYVLLAALVAPALVAVGIEPIAAHLFVLYFGMMSMITPPIAIAAFAAASIAHAPAMKTGFASAKFGWSAFIVPFLFVFSPTLLLIGEPLDIVFAVVTAGAGVWLVSAALAGYFATRLSIPMRLLFGLAGLMALVPAGAFAGAIYSDIVGVGGGAVLLAVEAYRAREQRKKALS</sequence>
<dbReference type="PANTHER" id="PTHR43849:SF2">
    <property type="entry name" value="BLL3936 PROTEIN"/>
    <property type="match status" value="1"/>
</dbReference>
<dbReference type="InterPro" id="IPR011853">
    <property type="entry name" value="TRAP_DctM-Dct_fused"/>
</dbReference>
<feature type="transmembrane region" description="Helical" evidence="2">
    <location>
        <begin position="39"/>
        <end position="61"/>
    </location>
</feature>
<feature type="transmembrane region" description="Helical" evidence="2">
    <location>
        <begin position="127"/>
        <end position="144"/>
    </location>
</feature>
<gene>
    <name evidence="4" type="ORF">N5A92_25825</name>
</gene>
<feature type="transmembrane region" description="Helical" evidence="2">
    <location>
        <begin position="336"/>
        <end position="360"/>
    </location>
</feature>
<feature type="transmembrane region" description="Helical" evidence="2">
    <location>
        <begin position="295"/>
        <end position="315"/>
    </location>
</feature>
<keyword evidence="2" id="KW-0472">Membrane</keyword>
<evidence type="ECO:0000256" key="1">
    <source>
        <dbReference type="RuleBase" id="RU369079"/>
    </source>
</evidence>
<feature type="transmembrane region" description="Helical" evidence="2">
    <location>
        <begin position="404"/>
        <end position="422"/>
    </location>
</feature>
<dbReference type="PANTHER" id="PTHR43849">
    <property type="entry name" value="BLL3936 PROTEIN"/>
    <property type="match status" value="1"/>
</dbReference>
<reference evidence="4 5" key="1">
    <citation type="submission" date="2022-09" db="EMBL/GenBank/DDBJ databases">
        <title>Chelativorans salina sp. nov., a novel slightly halophilic bacterium isolated from a saline lake sediment enrichment.</title>
        <authorList>
            <person name="Gao L."/>
            <person name="Fang B.-Z."/>
            <person name="Li W.-J."/>
        </authorList>
    </citation>
    <scope>NUCLEOTIDE SEQUENCE [LARGE SCALE GENOMIC DNA]</scope>
    <source>
        <strain evidence="4 5">EGI FJ00035</strain>
    </source>
</reference>
<dbReference type="EMBL" id="JAOCZP010000014">
    <property type="protein sequence ID" value="MCT7378434.1"/>
    <property type="molecule type" value="Genomic_DNA"/>
</dbReference>
<feature type="transmembrane region" description="Helical" evidence="2">
    <location>
        <begin position="588"/>
        <end position="606"/>
    </location>
</feature>
<keyword evidence="1" id="KW-0997">Cell inner membrane</keyword>
<feature type="transmembrane region" description="Helical" evidence="2">
    <location>
        <begin position="172"/>
        <end position="195"/>
    </location>
</feature>
<keyword evidence="2" id="KW-0812">Transmembrane</keyword>
<dbReference type="InterPro" id="IPR010656">
    <property type="entry name" value="DctM"/>
</dbReference>
<evidence type="ECO:0000313" key="4">
    <source>
        <dbReference type="EMBL" id="MCT7378434.1"/>
    </source>
</evidence>
<evidence type="ECO:0000313" key="5">
    <source>
        <dbReference type="Proteomes" id="UP001320831"/>
    </source>
</evidence>
<proteinExistence type="predicted"/>
<dbReference type="NCBIfam" id="TIGR02123">
    <property type="entry name" value="TRAP_fused"/>
    <property type="match status" value="1"/>
</dbReference>
<comment type="subcellular location">
    <subcellularLocation>
        <location evidence="1">Cell inner membrane</location>
        <topology evidence="1">Multi-pass membrane protein</topology>
    </subcellularLocation>
</comment>
<evidence type="ECO:0000256" key="2">
    <source>
        <dbReference type="SAM" id="Phobius"/>
    </source>
</evidence>
<feature type="transmembrane region" description="Helical" evidence="2">
    <location>
        <begin position="98"/>
        <end position="120"/>
    </location>
</feature>
<feature type="transmembrane region" description="Helical" evidence="2">
    <location>
        <begin position="222"/>
        <end position="249"/>
    </location>
</feature>